<feature type="non-terminal residue" evidence="1">
    <location>
        <position position="19"/>
    </location>
</feature>
<name>A0A391NV99_9EUKA</name>
<gene>
    <name evidence="1" type="ORF">KIPB_003503</name>
</gene>
<reference evidence="1 2" key="1">
    <citation type="journal article" date="2018" name="PLoS ONE">
        <title>The draft genome of Kipferlia bialata reveals reductive genome evolution in fornicate parasites.</title>
        <authorList>
            <person name="Tanifuji G."/>
            <person name="Takabayashi S."/>
            <person name="Kume K."/>
            <person name="Takagi M."/>
            <person name="Nakayama T."/>
            <person name="Kamikawa R."/>
            <person name="Inagaki Y."/>
            <person name="Hashimoto T."/>
        </authorList>
    </citation>
    <scope>NUCLEOTIDE SEQUENCE [LARGE SCALE GENOMIC DNA]</scope>
    <source>
        <strain evidence="1">NY0173</strain>
    </source>
</reference>
<evidence type="ECO:0000313" key="2">
    <source>
        <dbReference type="Proteomes" id="UP000265618"/>
    </source>
</evidence>
<accession>A0A391NV99</accession>
<dbReference type="AlphaFoldDB" id="A0A391NV99"/>
<organism evidence="1 2">
    <name type="scientific">Kipferlia bialata</name>
    <dbReference type="NCBI Taxonomy" id="797122"/>
    <lineage>
        <taxon>Eukaryota</taxon>
        <taxon>Metamonada</taxon>
        <taxon>Carpediemonas-like organisms</taxon>
        <taxon>Kipferlia</taxon>
    </lineage>
</organism>
<dbReference type="EMBL" id="BDIP01000676">
    <property type="protein sequence ID" value="GCA62433.1"/>
    <property type="molecule type" value="Genomic_DNA"/>
</dbReference>
<sequence length="19" mass="2093">MVCEKCSKRTTGLIHATTL</sequence>
<protein>
    <submittedName>
        <fullName evidence="1">Uncharacterized protein</fullName>
    </submittedName>
</protein>
<keyword evidence="2" id="KW-1185">Reference proteome</keyword>
<comment type="caution">
    <text evidence="1">The sequence shown here is derived from an EMBL/GenBank/DDBJ whole genome shotgun (WGS) entry which is preliminary data.</text>
</comment>
<dbReference type="Proteomes" id="UP000265618">
    <property type="component" value="Unassembled WGS sequence"/>
</dbReference>
<proteinExistence type="predicted"/>
<evidence type="ECO:0000313" key="1">
    <source>
        <dbReference type="EMBL" id="GCA62433.1"/>
    </source>
</evidence>